<reference evidence="1 2" key="1">
    <citation type="journal article" date="2016" name="Nat. Commun.">
        <title>Thousands of microbial genomes shed light on interconnected biogeochemical processes in an aquifer system.</title>
        <authorList>
            <person name="Anantharaman K."/>
            <person name="Brown C.T."/>
            <person name="Hug L.A."/>
            <person name="Sharon I."/>
            <person name="Castelle C.J."/>
            <person name="Probst A.J."/>
            <person name="Thomas B.C."/>
            <person name="Singh A."/>
            <person name="Wilkins M.J."/>
            <person name="Karaoz U."/>
            <person name="Brodie E.L."/>
            <person name="Williams K.H."/>
            <person name="Hubbard S.S."/>
            <person name="Banfield J.F."/>
        </authorList>
    </citation>
    <scope>NUCLEOTIDE SEQUENCE [LARGE SCALE GENOMIC DNA]</scope>
</reference>
<protein>
    <submittedName>
        <fullName evidence="1">Uncharacterized protein</fullName>
    </submittedName>
</protein>
<organism evidence="1 2">
    <name type="scientific">Candidatus Uhrbacteria bacterium RIFCSPHIGHO2_01_FULL_63_20</name>
    <dbReference type="NCBI Taxonomy" id="1802385"/>
    <lineage>
        <taxon>Bacteria</taxon>
        <taxon>Candidatus Uhriibacteriota</taxon>
    </lineage>
</organism>
<accession>A0A1F7TN78</accession>
<dbReference type="AlphaFoldDB" id="A0A1F7TN78"/>
<proteinExistence type="predicted"/>
<sequence length="200" mass="22711">MASLASKVSLGQSAEFLQRLGRIGLTEDQFNILLGDDALMKRMVDLVNQDLASKTEAGASDEYAVTVSYEPVPNLDELRKRFDWVSDLYDGREFENHPTPREVTFLVKHFGKTMTSEQAIAWGLENGWLPAIREEVLSFAAANPDLQRKFWIVALGSSALNNGGGRCVPVLSEGGDMRFLNDDWFYNEWFDDYRFLFVRK</sequence>
<comment type="caution">
    <text evidence="1">The sequence shown here is derived from an EMBL/GenBank/DDBJ whole genome shotgun (WGS) entry which is preliminary data.</text>
</comment>
<evidence type="ECO:0000313" key="1">
    <source>
        <dbReference type="EMBL" id="OGL66977.1"/>
    </source>
</evidence>
<gene>
    <name evidence="1" type="ORF">A2856_00570</name>
</gene>
<dbReference type="EMBL" id="MGDT01000004">
    <property type="protein sequence ID" value="OGL66977.1"/>
    <property type="molecule type" value="Genomic_DNA"/>
</dbReference>
<evidence type="ECO:0000313" key="2">
    <source>
        <dbReference type="Proteomes" id="UP000177885"/>
    </source>
</evidence>
<name>A0A1F7TN78_9BACT</name>
<dbReference type="Proteomes" id="UP000177885">
    <property type="component" value="Unassembled WGS sequence"/>
</dbReference>